<feature type="region of interest" description="Disordered" evidence="1">
    <location>
        <begin position="20"/>
        <end position="42"/>
    </location>
</feature>
<sequence>MEREDRIEFRKSRCQQADRKYQEQVNELRKQASEQQPSRNNWRVQTRYEEMSQLTLELMRE</sequence>
<dbReference type="Proteomes" id="UP000241769">
    <property type="component" value="Unassembled WGS sequence"/>
</dbReference>
<gene>
    <name evidence="2" type="ORF">PROFUN_15454</name>
</gene>
<dbReference type="EMBL" id="MDYQ01000354">
    <property type="protein sequence ID" value="PRP75930.1"/>
    <property type="molecule type" value="Genomic_DNA"/>
</dbReference>
<name>A0A2P6MW39_9EUKA</name>
<proteinExistence type="predicted"/>
<feature type="compositionally biased region" description="Basic and acidic residues" evidence="1">
    <location>
        <begin position="20"/>
        <end position="32"/>
    </location>
</feature>
<dbReference type="InParanoid" id="A0A2P6MW39"/>
<reference evidence="2 3" key="1">
    <citation type="journal article" date="2018" name="Genome Biol. Evol.">
        <title>Multiple Roots of Fruiting Body Formation in Amoebozoa.</title>
        <authorList>
            <person name="Hillmann F."/>
            <person name="Forbes G."/>
            <person name="Novohradska S."/>
            <person name="Ferling I."/>
            <person name="Riege K."/>
            <person name="Groth M."/>
            <person name="Westermann M."/>
            <person name="Marz M."/>
            <person name="Spaller T."/>
            <person name="Winckler T."/>
            <person name="Schaap P."/>
            <person name="Glockner G."/>
        </authorList>
    </citation>
    <scope>NUCLEOTIDE SEQUENCE [LARGE SCALE GENOMIC DNA]</scope>
    <source>
        <strain evidence="2 3">Jena</strain>
    </source>
</reference>
<feature type="compositionally biased region" description="Polar residues" evidence="1">
    <location>
        <begin position="33"/>
        <end position="42"/>
    </location>
</feature>
<accession>A0A2P6MW39</accession>
<organism evidence="2 3">
    <name type="scientific">Planoprotostelium fungivorum</name>
    <dbReference type="NCBI Taxonomy" id="1890364"/>
    <lineage>
        <taxon>Eukaryota</taxon>
        <taxon>Amoebozoa</taxon>
        <taxon>Evosea</taxon>
        <taxon>Variosea</taxon>
        <taxon>Cavosteliida</taxon>
        <taxon>Cavosteliaceae</taxon>
        <taxon>Planoprotostelium</taxon>
    </lineage>
</organism>
<keyword evidence="3" id="KW-1185">Reference proteome</keyword>
<evidence type="ECO:0000313" key="3">
    <source>
        <dbReference type="Proteomes" id="UP000241769"/>
    </source>
</evidence>
<comment type="caution">
    <text evidence="2">The sequence shown here is derived from an EMBL/GenBank/DDBJ whole genome shotgun (WGS) entry which is preliminary data.</text>
</comment>
<protein>
    <submittedName>
        <fullName evidence="2">Uncharacterized protein</fullName>
    </submittedName>
</protein>
<evidence type="ECO:0000313" key="2">
    <source>
        <dbReference type="EMBL" id="PRP75930.1"/>
    </source>
</evidence>
<evidence type="ECO:0000256" key="1">
    <source>
        <dbReference type="SAM" id="MobiDB-lite"/>
    </source>
</evidence>
<dbReference type="AlphaFoldDB" id="A0A2P6MW39"/>